<reference evidence="1" key="1">
    <citation type="journal article" date="2021" name="New Phytol.">
        <title>Evolutionary innovations through gain and loss of genes in the ectomycorrhizal Boletales.</title>
        <authorList>
            <person name="Wu G."/>
            <person name="Miyauchi S."/>
            <person name="Morin E."/>
            <person name="Kuo A."/>
            <person name="Drula E."/>
            <person name="Varga T."/>
            <person name="Kohler A."/>
            <person name="Feng B."/>
            <person name="Cao Y."/>
            <person name="Lipzen A."/>
            <person name="Daum C."/>
            <person name="Hundley H."/>
            <person name="Pangilinan J."/>
            <person name="Johnson J."/>
            <person name="Barry K."/>
            <person name="LaButti K."/>
            <person name="Ng V."/>
            <person name="Ahrendt S."/>
            <person name="Min B."/>
            <person name="Choi I.G."/>
            <person name="Park H."/>
            <person name="Plett J.M."/>
            <person name="Magnuson J."/>
            <person name="Spatafora J.W."/>
            <person name="Nagy L.G."/>
            <person name="Henrissat B."/>
            <person name="Grigoriev I.V."/>
            <person name="Yang Z.L."/>
            <person name="Xu J."/>
            <person name="Martin F.M."/>
        </authorList>
    </citation>
    <scope>NUCLEOTIDE SEQUENCE</scope>
    <source>
        <strain evidence="1">ATCC 28755</strain>
    </source>
</reference>
<dbReference type="EMBL" id="MU268181">
    <property type="protein sequence ID" value="KAH7905481.1"/>
    <property type="molecule type" value="Genomic_DNA"/>
</dbReference>
<evidence type="ECO:0000313" key="2">
    <source>
        <dbReference type="Proteomes" id="UP000790377"/>
    </source>
</evidence>
<keyword evidence="2" id="KW-1185">Reference proteome</keyword>
<sequence length="143" mass="16513">LLDSRFKACKARPSLAHHADDLLSYFTRQAMSGDEEEPGDGPPKIFKIIDSQWKSQELRGFLRKLDEIYRAEWQNPHDGRRAISGNGPRVRISSEFSEPGKAPKGLPRNCYDPQFLANLRPWQKRKLNVLDHDYDFTIDSDEV</sequence>
<proteinExistence type="predicted"/>
<dbReference type="Proteomes" id="UP000790377">
    <property type="component" value="Unassembled WGS sequence"/>
</dbReference>
<protein>
    <submittedName>
        <fullName evidence="1">Uncharacterized protein</fullName>
    </submittedName>
</protein>
<feature type="non-terminal residue" evidence="1">
    <location>
        <position position="143"/>
    </location>
</feature>
<organism evidence="1 2">
    <name type="scientific">Hygrophoropsis aurantiaca</name>
    <dbReference type="NCBI Taxonomy" id="72124"/>
    <lineage>
        <taxon>Eukaryota</taxon>
        <taxon>Fungi</taxon>
        <taxon>Dikarya</taxon>
        <taxon>Basidiomycota</taxon>
        <taxon>Agaricomycotina</taxon>
        <taxon>Agaricomycetes</taxon>
        <taxon>Agaricomycetidae</taxon>
        <taxon>Boletales</taxon>
        <taxon>Coniophorineae</taxon>
        <taxon>Hygrophoropsidaceae</taxon>
        <taxon>Hygrophoropsis</taxon>
    </lineage>
</organism>
<evidence type="ECO:0000313" key="1">
    <source>
        <dbReference type="EMBL" id="KAH7905481.1"/>
    </source>
</evidence>
<gene>
    <name evidence="1" type="ORF">BJ138DRAFT_986310</name>
</gene>
<accession>A0ACB7ZWG3</accession>
<feature type="non-terminal residue" evidence="1">
    <location>
        <position position="1"/>
    </location>
</feature>
<name>A0ACB7ZWG3_9AGAM</name>
<comment type="caution">
    <text evidence="1">The sequence shown here is derived from an EMBL/GenBank/DDBJ whole genome shotgun (WGS) entry which is preliminary data.</text>
</comment>